<sequence>IENIKNYMELAFKQNYYVLGNLQIDALQSELCNDFKDENYFEDSLKSIYLESKITNLLHHTIEKISKSLNDKSSRSLKKDRISSLERAKEIIMKDYNSKLSIKNIAYKSAINECYLKKDFKQYYGMTILQMIQKRRLDVAKKLLKENFSVKEVALKVGYNNTSYFSKLFFNHFSITPNNYRKELNNY</sequence>
<dbReference type="InterPro" id="IPR009057">
    <property type="entry name" value="Homeodomain-like_sf"/>
</dbReference>
<dbReference type="PROSITE" id="PS01124">
    <property type="entry name" value="HTH_ARAC_FAMILY_2"/>
    <property type="match status" value="1"/>
</dbReference>
<proteinExistence type="predicted"/>
<gene>
    <name evidence="5" type="ORF">CP960_05540</name>
</gene>
<evidence type="ECO:0000256" key="1">
    <source>
        <dbReference type="ARBA" id="ARBA00023015"/>
    </source>
</evidence>
<dbReference type="GO" id="GO:0043565">
    <property type="term" value="F:sequence-specific DNA binding"/>
    <property type="evidence" value="ECO:0007669"/>
    <property type="project" value="InterPro"/>
</dbReference>
<evidence type="ECO:0000256" key="3">
    <source>
        <dbReference type="ARBA" id="ARBA00023163"/>
    </source>
</evidence>
<evidence type="ECO:0000256" key="2">
    <source>
        <dbReference type="ARBA" id="ARBA00023125"/>
    </source>
</evidence>
<dbReference type="SUPFAM" id="SSF46689">
    <property type="entry name" value="Homeodomain-like"/>
    <property type="match status" value="2"/>
</dbReference>
<dbReference type="AlphaFoldDB" id="A0A2N1J3R9"/>
<dbReference type="Proteomes" id="UP000233248">
    <property type="component" value="Unassembled WGS sequence"/>
</dbReference>
<dbReference type="EMBL" id="NXIF01000021">
    <property type="protein sequence ID" value="PKI81210.1"/>
    <property type="molecule type" value="Genomic_DNA"/>
</dbReference>
<dbReference type="Pfam" id="PF12833">
    <property type="entry name" value="HTH_18"/>
    <property type="match status" value="1"/>
</dbReference>
<dbReference type="InterPro" id="IPR020449">
    <property type="entry name" value="Tscrpt_reg_AraC-type_HTH"/>
</dbReference>
<reference evidence="5 6" key="1">
    <citation type="submission" date="2017-09" db="EMBL/GenBank/DDBJ databases">
        <title>Genomics of the genus Arcobacter.</title>
        <authorList>
            <person name="Perez-Cataluna A."/>
            <person name="Figueras M.J."/>
            <person name="Salas-Masso N."/>
        </authorList>
    </citation>
    <scope>NUCLEOTIDE SEQUENCE [LARGE SCALE GENOMIC DNA]</scope>
    <source>
        <strain evidence="5 6">DSM 18005</strain>
    </source>
</reference>
<organism evidence="5 6">
    <name type="scientific">Malaciobacter halophilus</name>
    <dbReference type="NCBI Taxonomy" id="197482"/>
    <lineage>
        <taxon>Bacteria</taxon>
        <taxon>Pseudomonadati</taxon>
        <taxon>Campylobacterota</taxon>
        <taxon>Epsilonproteobacteria</taxon>
        <taxon>Campylobacterales</taxon>
        <taxon>Arcobacteraceae</taxon>
        <taxon>Malaciobacter</taxon>
    </lineage>
</organism>
<dbReference type="InterPro" id="IPR053142">
    <property type="entry name" value="PchR_regulatory_protein"/>
</dbReference>
<dbReference type="PRINTS" id="PR00032">
    <property type="entry name" value="HTHARAC"/>
</dbReference>
<dbReference type="Gene3D" id="1.10.10.60">
    <property type="entry name" value="Homeodomain-like"/>
    <property type="match status" value="2"/>
</dbReference>
<dbReference type="RefSeq" id="WP_133121138.1">
    <property type="nucleotide sequence ID" value="NZ_NXIF01000021.1"/>
</dbReference>
<accession>A0A2N1J3R9</accession>
<dbReference type="SMART" id="SM00342">
    <property type="entry name" value="HTH_ARAC"/>
    <property type="match status" value="1"/>
</dbReference>
<dbReference type="PANTHER" id="PTHR47893:SF1">
    <property type="entry name" value="REGULATORY PROTEIN PCHR"/>
    <property type="match status" value="1"/>
</dbReference>
<dbReference type="InterPro" id="IPR018060">
    <property type="entry name" value="HTH_AraC"/>
</dbReference>
<feature type="domain" description="HTH araC/xylS-type" evidence="4">
    <location>
        <begin position="86"/>
        <end position="183"/>
    </location>
</feature>
<comment type="caution">
    <text evidence="5">The sequence shown here is derived from an EMBL/GenBank/DDBJ whole genome shotgun (WGS) entry which is preliminary data.</text>
</comment>
<feature type="non-terminal residue" evidence="5">
    <location>
        <position position="1"/>
    </location>
</feature>
<keyword evidence="6" id="KW-1185">Reference proteome</keyword>
<name>A0A2N1J3R9_9BACT</name>
<evidence type="ECO:0000259" key="4">
    <source>
        <dbReference type="PROSITE" id="PS01124"/>
    </source>
</evidence>
<keyword evidence="1" id="KW-0805">Transcription regulation</keyword>
<protein>
    <submittedName>
        <fullName evidence="5">AraC family transcriptional regulator</fullName>
    </submittedName>
</protein>
<keyword evidence="2" id="KW-0238">DNA-binding</keyword>
<dbReference type="PANTHER" id="PTHR47893">
    <property type="entry name" value="REGULATORY PROTEIN PCHR"/>
    <property type="match status" value="1"/>
</dbReference>
<dbReference type="GO" id="GO:0003700">
    <property type="term" value="F:DNA-binding transcription factor activity"/>
    <property type="evidence" value="ECO:0007669"/>
    <property type="project" value="InterPro"/>
</dbReference>
<keyword evidence="3" id="KW-0804">Transcription</keyword>
<evidence type="ECO:0000313" key="5">
    <source>
        <dbReference type="EMBL" id="PKI81210.1"/>
    </source>
</evidence>
<evidence type="ECO:0000313" key="6">
    <source>
        <dbReference type="Proteomes" id="UP000233248"/>
    </source>
</evidence>